<evidence type="ECO:0000256" key="1">
    <source>
        <dbReference type="SAM" id="MobiDB-lite"/>
    </source>
</evidence>
<comment type="caution">
    <text evidence="2">The sequence shown here is derived from an EMBL/GenBank/DDBJ whole genome shotgun (WGS) entry which is preliminary data.</text>
</comment>
<dbReference type="AlphaFoldDB" id="A0A9N8DZP7"/>
<evidence type="ECO:0000313" key="2">
    <source>
        <dbReference type="EMBL" id="CAB9508984.1"/>
    </source>
</evidence>
<dbReference type="Proteomes" id="UP001153069">
    <property type="component" value="Unassembled WGS sequence"/>
</dbReference>
<reference evidence="2" key="1">
    <citation type="submission" date="2020-06" db="EMBL/GenBank/DDBJ databases">
        <authorList>
            <consortium name="Plant Systems Biology data submission"/>
        </authorList>
    </citation>
    <scope>NUCLEOTIDE SEQUENCE</scope>
    <source>
        <strain evidence="2">D6</strain>
    </source>
</reference>
<keyword evidence="3" id="KW-1185">Reference proteome</keyword>
<dbReference type="EMBL" id="CAICTM010000368">
    <property type="protein sequence ID" value="CAB9508984.1"/>
    <property type="molecule type" value="Genomic_DNA"/>
</dbReference>
<accession>A0A9N8DZP7</accession>
<evidence type="ECO:0000313" key="3">
    <source>
        <dbReference type="Proteomes" id="UP001153069"/>
    </source>
</evidence>
<feature type="compositionally biased region" description="Basic residues" evidence="1">
    <location>
        <begin position="154"/>
        <end position="165"/>
    </location>
</feature>
<feature type="region of interest" description="Disordered" evidence="1">
    <location>
        <begin position="133"/>
        <end position="187"/>
    </location>
</feature>
<organism evidence="2 3">
    <name type="scientific">Seminavis robusta</name>
    <dbReference type="NCBI Taxonomy" id="568900"/>
    <lineage>
        <taxon>Eukaryota</taxon>
        <taxon>Sar</taxon>
        <taxon>Stramenopiles</taxon>
        <taxon>Ochrophyta</taxon>
        <taxon>Bacillariophyta</taxon>
        <taxon>Bacillariophyceae</taxon>
        <taxon>Bacillariophycidae</taxon>
        <taxon>Naviculales</taxon>
        <taxon>Naviculaceae</taxon>
        <taxon>Seminavis</taxon>
    </lineage>
</organism>
<protein>
    <submittedName>
        <fullName evidence="2">Uncharacterized protein</fullName>
    </submittedName>
</protein>
<gene>
    <name evidence="2" type="ORF">SEMRO_369_G128290.1</name>
</gene>
<proteinExistence type="predicted"/>
<name>A0A9N8DZP7_9STRA</name>
<sequence length="367" mass="40371">MEYLRVTPRDGETFEELTKRLKLTDMFRGSGYYKVTRSEKISANKDMVLSLDDKTRWIAGPDAVRSELKVNKGVAVTLKPSGLPSGCELFVQSTSWNRKLRDGHDVLFRKLSGGSGSGVKVTMHPEKVAKKIAPAIKESTSPNKHKVKDDGNVGRRKSPRKRAKVKNNDESDGGDYPAPVPSSGGDPGGDGIVVWSKLFFDLKEDVDCLDESDLVVGAAASHVPGDCDKPVPNNLLEQAISKVVEGAIRGVIDWRLVEETIVVQPSNNQWGGDNTWRRHQWTSAGTRLLYVESPSTNFIALEMRGNENYGLVCGNCQSHPFCHSPHFMYANSDGSSRDIPLRGLINPGVVLAKLIHDVVLHCQDSEH</sequence>